<dbReference type="InterPro" id="IPR007421">
    <property type="entry name" value="Schlafen_AlbA_2_dom"/>
</dbReference>
<evidence type="ECO:0000259" key="1">
    <source>
        <dbReference type="Pfam" id="PF04326"/>
    </source>
</evidence>
<dbReference type="Proteomes" id="UP000199394">
    <property type="component" value="Unassembled WGS sequence"/>
</dbReference>
<proteinExistence type="predicted"/>
<dbReference type="Pfam" id="PF04326">
    <property type="entry name" value="SLFN_AlbA_2"/>
    <property type="match status" value="1"/>
</dbReference>
<dbReference type="OrthoDB" id="320597at2"/>
<dbReference type="EMBL" id="FNRK01000050">
    <property type="protein sequence ID" value="SEA85794.1"/>
    <property type="molecule type" value="Genomic_DNA"/>
</dbReference>
<evidence type="ECO:0000313" key="3">
    <source>
        <dbReference type="Proteomes" id="UP000199394"/>
    </source>
</evidence>
<organism evidence="2 3">
    <name type="scientific">Eubacterium aggregans</name>
    <dbReference type="NCBI Taxonomy" id="81409"/>
    <lineage>
        <taxon>Bacteria</taxon>
        <taxon>Bacillati</taxon>
        <taxon>Bacillota</taxon>
        <taxon>Clostridia</taxon>
        <taxon>Eubacteriales</taxon>
        <taxon>Eubacteriaceae</taxon>
        <taxon>Eubacterium</taxon>
    </lineage>
</organism>
<sequence>MFNSTEMTVMNIIDSLPNVNEKSTIDFKIAPYPKNKMADFISDVIAMLNSIEGYRKDKYIIIGIVDETKYAKGISIFDMPDDSHFQNLLDKIAPRPIVETGTVQVDSQTYGYIYIPKDNKERVYEVSENYGQGTAKEVKVGQSFIRMGSKTSVISNENRSYIKFQKTYIEPNIKNKALSRIVSTNNLSLEIAKSLLESDIDKRDVSWAEPEKNSFSVITGDYGSGKTYCLEIMYLRLLQSYNTEQSTIIPIWISNWDLQANDAFIRDILDLNIFKEIVFFYDELESKTQDNISRILEETKYLLLQHHSISFIFSSRNIPVLNDLSERKAVKLLTQKEICVILNLMDVNKVITPCMLERLDKEIQKTISRPFFTFLFGNLMKNHKITEFYSYKDMFIKKILLTNFIDRVFDREDKLLDDFISIAVRSIERQNGEFHLAEVDIQCNINDINRKGLLIYNEESKLYKFNLPIIAQWLASESLIRGKINTNCLIDTSQHLYRWLYPLIYTLYRLNNMDSLNSIFSPIIEKFPAIMGTIIKNGVEQELTIGARDVTVDKIKDVINLFKSNFSEKDFIFKFPINISLEYCEDTPSFEINEKTDTTLCSSRFPIISNKANGNYYAAYKTIINRIESILKNIYLIKTDMYAELIWQISCKNIDDSSLRNTPVVIKEIFEKNSNLNSNLKSLYEKMLEDGKDSIIPPWPFGDIPLNQSSGWVWDMFSEEKLLEKVVSIYKSAIHDYKYIVENCFDSFKNIFPTYQLIPFELKGILYQRDKSSHPSLYQYKLALPYNEQSRVSIEWGQDLNYILEKDSDHQKISKAIERNRSNTSHLLSYSRCQGYLDVFGFKPITTIVIEWLIDDFKKLGWLDSGFSSHLRSI</sequence>
<dbReference type="SUPFAM" id="SSF52540">
    <property type="entry name" value="P-loop containing nucleoside triphosphate hydrolases"/>
    <property type="match status" value="1"/>
</dbReference>
<dbReference type="Gene3D" id="3.30.950.30">
    <property type="entry name" value="Schlafen, AAA domain"/>
    <property type="match status" value="1"/>
</dbReference>
<keyword evidence="2" id="KW-0238">DNA-binding</keyword>
<evidence type="ECO:0000313" key="2">
    <source>
        <dbReference type="EMBL" id="SEA85794.1"/>
    </source>
</evidence>
<gene>
    <name evidence="2" type="ORF">SAMN04515656_1501</name>
</gene>
<protein>
    <submittedName>
        <fullName evidence="2">Putative DNA-binding domain-containing protein</fullName>
    </submittedName>
</protein>
<reference evidence="2 3" key="1">
    <citation type="submission" date="2016-10" db="EMBL/GenBank/DDBJ databases">
        <authorList>
            <person name="de Groot N.N."/>
        </authorList>
    </citation>
    <scope>NUCLEOTIDE SEQUENCE [LARGE SCALE GENOMIC DNA]</scope>
    <source>
        <strain evidence="2 3">SR12</strain>
    </source>
</reference>
<dbReference type="GO" id="GO:0003677">
    <property type="term" value="F:DNA binding"/>
    <property type="evidence" value="ECO:0007669"/>
    <property type="project" value="UniProtKB-KW"/>
</dbReference>
<dbReference type="InterPro" id="IPR027417">
    <property type="entry name" value="P-loop_NTPase"/>
</dbReference>
<feature type="domain" description="Schlafen AlbA-2" evidence="1">
    <location>
        <begin position="21"/>
        <end position="152"/>
    </location>
</feature>
<accession>A0A1H4EL07</accession>
<name>A0A1H4EL07_9FIRM</name>
<keyword evidence="3" id="KW-1185">Reference proteome</keyword>
<dbReference type="InterPro" id="IPR038461">
    <property type="entry name" value="Schlafen_AlbA_2_dom_sf"/>
</dbReference>
<dbReference type="AlphaFoldDB" id="A0A1H4EL07"/>